<feature type="transmembrane region" description="Helical" evidence="1">
    <location>
        <begin position="159"/>
        <end position="177"/>
    </location>
</feature>
<sequence length="299" mass="31897">MDAAARPPVSLTENRPLFGILLIVVATLMFAANDATNKYLIATYDVPLVAAIRYIVHAMLMLAVLGPSRGRELVTVRRKWPVALRSLCLVVGSLFASLALQLMPIAETTSIIYLSPILVVLLARPVLGERIGLLGWLAAMGGFAGVVLIARPGAGLDPAGVIFALCNVVATVTYYLLSRVLARSEKTLALPFYSALAGAICFGLAMPWFWFGAMPSLFEMALFVSLGLTAGIGHFCFTAANRYAEASLLAPMSYLHLLWAGLLGWLVFGQLPDGVGLVGMAVIGMAGVTVALRSRFARR</sequence>
<dbReference type="Pfam" id="PF00892">
    <property type="entry name" value="EamA"/>
    <property type="match status" value="2"/>
</dbReference>
<feature type="domain" description="EamA" evidence="2">
    <location>
        <begin position="159"/>
        <end position="290"/>
    </location>
</feature>
<name>A0A5B8LZS8_9HYPH</name>
<dbReference type="KEGG" id="dea:FPZ08_13835"/>
<feature type="transmembrane region" description="Helical" evidence="1">
    <location>
        <begin position="16"/>
        <end position="32"/>
    </location>
</feature>
<feature type="transmembrane region" description="Helical" evidence="1">
    <location>
        <begin position="189"/>
        <end position="211"/>
    </location>
</feature>
<evidence type="ECO:0000313" key="4">
    <source>
        <dbReference type="Proteomes" id="UP000315364"/>
    </source>
</evidence>
<feature type="transmembrane region" description="Helical" evidence="1">
    <location>
        <begin position="274"/>
        <end position="292"/>
    </location>
</feature>
<feature type="domain" description="EamA" evidence="2">
    <location>
        <begin position="18"/>
        <end position="150"/>
    </location>
</feature>
<dbReference type="PANTHER" id="PTHR22911">
    <property type="entry name" value="ACYL-MALONYL CONDENSING ENZYME-RELATED"/>
    <property type="match status" value="1"/>
</dbReference>
<organism evidence="3 4">
    <name type="scientific">Devosia ginsengisoli</name>
    <dbReference type="NCBI Taxonomy" id="400770"/>
    <lineage>
        <taxon>Bacteria</taxon>
        <taxon>Pseudomonadati</taxon>
        <taxon>Pseudomonadota</taxon>
        <taxon>Alphaproteobacteria</taxon>
        <taxon>Hyphomicrobiales</taxon>
        <taxon>Devosiaceae</taxon>
        <taxon>Devosia</taxon>
    </lineage>
</organism>
<dbReference type="SUPFAM" id="SSF103481">
    <property type="entry name" value="Multidrug resistance efflux transporter EmrE"/>
    <property type="match status" value="2"/>
</dbReference>
<evidence type="ECO:0000313" key="3">
    <source>
        <dbReference type="EMBL" id="QDZ13309.1"/>
    </source>
</evidence>
<dbReference type="AlphaFoldDB" id="A0A5B8LZS8"/>
<evidence type="ECO:0000256" key="1">
    <source>
        <dbReference type="SAM" id="Phobius"/>
    </source>
</evidence>
<gene>
    <name evidence="3" type="ORF">FPZ08_13835</name>
</gene>
<feature type="transmembrane region" description="Helical" evidence="1">
    <location>
        <begin position="134"/>
        <end position="153"/>
    </location>
</feature>
<accession>A0A5B8LZS8</accession>
<dbReference type="InterPro" id="IPR000620">
    <property type="entry name" value="EamA_dom"/>
</dbReference>
<dbReference type="Proteomes" id="UP000315364">
    <property type="component" value="Chromosome"/>
</dbReference>
<feature type="transmembrane region" description="Helical" evidence="1">
    <location>
        <begin position="44"/>
        <end position="65"/>
    </location>
</feature>
<keyword evidence="4" id="KW-1185">Reference proteome</keyword>
<dbReference type="OrthoDB" id="7818056at2"/>
<protein>
    <submittedName>
        <fullName evidence="3">DMT family transporter</fullName>
    </submittedName>
</protein>
<feature type="transmembrane region" description="Helical" evidence="1">
    <location>
        <begin position="111"/>
        <end position="127"/>
    </location>
</feature>
<proteinExistence type="predicted"/>
<dbReference type="InterPro" id="IPR037185">
    <property type="entry name" value="EmrE-like"/>
</dbReference>
<dbReference type="PANTHER" id="PTHR22911:SF103">
    <property type="entry name" value="BLR2811 PROTEIN"/>
    <property type="match status" value="1"/>
</dbReference>
<feature type="transmembrane region" description="Helical" evidence="1">
    <location>
        <begin position="217"/>
        <end position="237"/>
    </location>
</feature>
<feature type="transmembrane region" description="Helical" evidence="1">
    <location>
        <begin position="86"/>
        <end position="105"/>
    </location>
</feature>
<dbReference type="GO" id="GO:0016020">
    <property type="term" value="C:membrane"/>
    <property type="evidence" value="ECO:0007669"/>
    <property type="project" value="InterPro"/>
</dbReference>
<feature type="transmembrane region" description="Helical" evidence="1">
    <location>
        <begin position="249"/>
        <end position="268"/>
    </location>
</feature>
<reference evidence="3 4" key="1">
    <citation type="submission" date="2019-07" db="EMBL/GenBank/DDBJ databases">
        <title>Full genome sequence of Devosia sp. Gsoil 520.</title>
        <authorList>
            <person name="Im W.-T."/>
        </authorList>
    </citation>
    <scope>NUCLEOTIDE SEQUENCE [LARGE SCALE GENOMIC DNA]</scope>
    <source>
        <strain evidence="3 4">Gsoil 520</strain>
    </source>
</reference>
<keyword evidence="1" id="KW-0472">Membrane</keyword>
<dbReference type="EMBL" id="CP042304">
    <property type="protein sequence ID" value="QDZ13309.1"/>
    <property type="molecule type" value="Genomic_DNA"/>
</dbReference>
<keyword evidence="1" id="KW-1133">Transmembrane helix</keyword>
<evidence type="ECO:0000259" key="2">
    <source>
        <dbReference type="Pfam" id="PF00892"/>
    </source>
</evidence>
<keyword evidence="1" id="KW-0812">Transmembrane</keyword>